<name>A0A6M0H3X2_9CLOT</name>
<evidence type="ECO:0000313" key="2">
    <source>
        <dbReference type="Proteomes" id="UP000481872"/>
    </source>
</evidence>
<organism evidence="1 2">
    <name type="scientific">Clostridium senegalense</name>
    <dbReference type="NCBI Taxonomy" id="1465809"/>
    <lineage>
        <taxon>Bacteria</taxon>
        <taxon>Bacillati</taxon>
        <taxon>Bacillota</taxon>
        <taxon>Clostridia</taxon>
        <taxon>Eubacteriales</taxon>
        <taxon>Clostridiaceae</taxon>
        <taxon>Clostridium</taxon>
    </lineage>
</organism>
<protein>
    <recommendedName>
        <fullName evidence="3">SatD family (SatD)</fullName>
    </recommendedName>
</protein>
<dbReference type="EMBL" id="JAAGPU010000017">
    <property type="protein sequence ID" value="NEU05227.1"/>
    <property type="molecule type" value="Genomic_DNA"/>
</dbReference>
<dbReference type="InterPro" id="IPR032580">
    <property type="entry name" value="SatD"/>
</dbReference>
<comment type="caution">
    <text evidence="1">The sequence shown here is derived from an EMBL/GenBank/DDBJ whole genome shotgun (WGS) entry which is preliminary data.</text>
</comment>
<dbReference type="AlphaFoldDB" id="A0A6M0H3X2"/>
<keyword evidence="2" id="KW-1185">Reference proteome</keyword>
<evidence type="ECO:0008006" key="3">
    <source>
        <dbReference type="Google" id="ProtNLM"/>
    </source>
</evidence>
<evidence type="ECO:0000313" key="1">
    <source>
        <dbReference type="EMBL" id="NEU05227.1"/>
    </source>
</evidence>
<dbReference type="Proteomes" id="UP000481872">
    <property type="component" value="Unassembled WGS sequence"/>
</dbReference>
<accession>A0A6M0H3X2</accession>
<dbReference type="Pfam" id="PF16264">
    <property type="entry name" value="SatD"/>
    <property type="match status" value="1"/>
</dbReference>
<proteinExistence type="predicted"/>
<sequence>MMFVTIICDIKNSRLLENRHDFQLYLIDVLKECNTLFKDYIVAPFIITLGDEWQGLLKENSPYLEILDFFKSKLPSNVKFYTGIGIGEITIHNFELTVNQLDGPSFYLARKAIKYAKRNQCSLVVIQD</sequence>
<reference evidence="1 2" key="1">
    <citation type="submission" date="2020-02" db="EMBL/GenBank/DDBJ databases">
        <title>Genome assembly of a novel Clostridium senegalense strain.</title>
        <authorList>
            <person name="Gupta T.B."/>
            <person name="Jauregui R."/>
            <person name="Maclean P."/>
            <person name="Nawarathana A."/>
            <person name="Brightwell G."/>
        </authorList>
    </citation>
    <scope>NUCLEOTIDE SEQUENCE [LARGE SCALE GENOMIC DNA]</scope>
    <source>
        <strain evidence="1 2">AGRFS4</strain>
    </source>
</reference>
<gene>
    <name evidence="1" type="ORF">G3M99_10260</name>
</gene>